<dbReference type="Gene3D" id="3.40.50.720">
    <property type="entry name" value="NAD(P)-binding Rossmann-like Domain"/>
    <property type="match status" value="1"/>
</dbReference>
<dbReference type="InterPro" id="IPR006140">
    <property type="entry name" value="D-isomer_DH_NAD-bd"/>
</dbReference>
<feature type="domain" description="D-isomer specific 2-hydroxyacid dehydrogenase NAD-binding" evidence="4">
    <location>
        <begin position="3"/>
        <end position="80"/>
    </location>
</feature>
<comment type="similarity">
    <text evidence="1">Belongs to the D-isomer specific 2-hydroxyacid dehydrogenase family.</text>
</comment>
<organism evidence="5 6">
    <name type="scientific">Nonomuraea guangzhouensis</name>
    <dbReference type="NCBI Taxonomy" id="1291555"/>
    <lineage>
        <taxon>Bacteria</taxon>
        <taxon>Bacillati</taxon>
        <taxon>Actinomycetota</taxon>
        <taxon>Actinomycetes</taxon>
        <taxon>Streptosporangiales</taxon>
        <taxon>Streptosporangiaceae</taxon>
        <taxon>Nonomuraea</taxon>
    </lineage>
</organism>
<dbReference type="InterPro" id="IPR050418">
    <property type="entry name" value="D-iso_2-hydroxyacid_DH_PdxB"/>
</dbReference>
<dbReference type="RefSeq" id="WP_308126918.1">
    <property type="nucleotide sequence ID" value="NZ_JAHKRM010000005.1"/>
</dbReference>
<accession>A0ABW4GQE1</accession>
<evidence type="ECO:0000313" key="6">
    <source>
        <dbReference type="Proteomes" id="UP001597097"/>
    </source>
</evidence>
<evidence type="ECO:0000256" key="3">
    <source>
        <dbReference type="ARBA" id="ARBA00023027"/>
    </source>
</evidence>
<dbReference type="PANTHER" id="PTHR43761">
    <property type="entry name" value="D-ISOMER SPECIFIC 2-HYDROXYACID DEHYDROGENASE FAMILY PROTEIN (AFU_ORTHOLOGUE AFUA_1G13630)"/>
    <property type="match status" value="1"/>
</dbReference>
<reference evidence="6" key="1">
    <citation type="journal article" date="2019" name="Int. J. Syst. Evol. Microbiol.">
        <title>The Global Catalogue of Microorganisms (GCM) 10K type strain sequencing project: providing services to taxonomists for standard genome sequencing and annotation.</title>
        <authorList>
            <consortium name="The Broad Institute Genomics Platform"/>
            <consortium name="The Broad Institute Genome Sequencing Center for Infectious Disease"/>
            <person name="Wu L."/>
            <person name="Ma J."/>
        </authorList>
    </citation>
    <scope>NUCLEOTIDE SEQUENCE [LARGE SCALE GENOMIC DNA]</scope>
    <source>
        <strain evidence="6">CGMCC 1.15399</strain>
    </source>
</reference>
<name>A0ABW4GQE1_9ACTN</name>
<evidence type="ECO:0000256" key="2">
    <source>
        <dbReference type="ARBA" id="ARBA00023002"/>
    </source>
</evidence>
<proteinExistence type="inferred from homology"/>
<dbReference type="InterPro" id="IPR036291">
    <property type="entry name" value="NAD(P)-bd_dom_sf"/>
</dbReference>
<evidence type="ECO:0000256" key="1">
    <source>
        <dbReference type="ARBA" id="ARBA00005854"/>
    </source>
</evidence>
<dbReference type="Pfam" id="PF02826">
    <property type="entry name" value="2-Hacid_dh_C"/>
    <property type="match status" value="1"/>
</dbReference>
<evidence type="ECO:0000313" key="5">
    <source>
        <dbReference type="EMBL" id="MFD1545075.1"/>
    </source>
</evidence>
<keyword evidence="6" id="KW-1185">Reference proteome</keyword>
<dbReference type="Proteomes" id="UP001597097">
    <property type="component" value="Unassembled WGS sequence"/>
</dbReference>
<gene>
    <name evidence="5" type="ORF">ACFSJ0_49100</name>
</gene>
<evidence type="ECO:0000259" key="4">
    <source>
        <dbReference type="Pfam" id="PF02826"/>
    </source>
</evidence>
<comment type="caution">
    <text evidence="5">The sequence shown here is derived from an EMBL/GenBank/DDBJ whole genome shotgun (WGS) entry which is preliminary data.</text>
</comment>
<dbReference type="EMBL" id="JBHUCM010000045">
    <property type="protein sequence ID" value="MFD1545075.1"/>
    <property type="molecule type" value="Genomic_DNA"/>
</dbReference>
<sequence>MPHVELDELLTRSDMVSQHAPALPETRPLIDAARLALMRDGATLINIAWGTLVDQEALTAELTRGRLYAALDHTESEILPVAGRGPHASAC</sequence>
<keyword evidence="3" id="KW-0520">NAD</keyword>
<dbReference type="PANTHER" id="PTHR43761:SF1">
    <property type="entry name" value="D-ISOMER SPECIFIC 2-HYDROXYACID DEHYDROGENASE CATALYTIC DOMAIN-CONTAINING PROTEIN-RELATED"/>
    <property type="match status" value="1"/>
</dbReference>
<dbReference type="SUPFAM" id="SSF51735">
    <property type="entry name" value="NAD(P)-binding Rossmann-fold domains"/>
    <property type="match status" value="1"/>
</dbReference>
<keyword evidence="2" id="KW-0560">Oxidoreductase</keyword>
<protein>
    <submittedName>
        <fullName evidence="5">NAD(P)-dependent oxidoreductase</fullName>
    </submittedName>
</protein>